<name>A0ABV7X6Q8_9SPHN</name>
<proteinExistence type="predicted"/>
<dbReference type="RefSeq" id="WP_380855389.1">
    <property type="nucleotide sequence ID" value="NZ_JBHRXV010000001.1"/>
</dbReference>
<dbReference type="Proteomes" id="UP001595615">
    <property type="component" value="Unassembled WGS sequence"/>
</dbReference>
<keyword evidence="2" id="KW-1185">Reference proteome</keyword>
<evidence type="ECO:0000313" key="2">
    <source>
        <dbReference type="Proteomes" id="UP001595615"/>
    </source>
</evidence>
<accession>A0ABV7X6Q8</accession>
<evidence type="ECO:0000313" key="1">
    <source>
        <dbReference type="EMBL" id="MFC3711110.1"/>
    </source>
</evidence>
<comment type="caution">
    <text evidence="1">The sequence shown here is derived from an EMBL/GenBank/DDBJ whole genome shotgun (WGS) entry which is preliminary data.</text>
</comment>
<reference evidence="2" key="1">
    <citation type="journal article" date="2019" name="Int. J. Syst. Evol. Microbiol.">
        <title>The Global Catalogue of Microorganisms (GCM) 10K type strain sequencing project: providing services to taxonomists for standard genome sequencing and annotation.</title>
        <authorList>
            <consortium name="The Broad Institute Genomics Platform"/>
            <consortium name="The Broad Institute Genome Sequencing Center for Infectious Disease"/>
            <person name="Wu L."/>
            <person name="Ma J."/>
        </authorList>
    </citation>
    <scope>NUCLEOTIDE SEQUENCE [LARGE SCALE GENOMIC DNA]</scope>
    <source>
        <strain evidence="2">KCTC 42644</strain>
    </source>
</reference>
<dbReference type="EMBL" id="JBHRXV010000001">
    <property type="protein sequence ID" value="MFC3711110.1"/>
    <property type="molecule type" value="Genomic_DNA"/>
</dbReference>
<organism evidence="1 2">
    <name type="scientific">Sphingoaurantiacus capsulatus</name>
    <dbReference type="NCBI Taxonomy" id="1771310"/>
    <lineage>
        <taxon>Bacteria</taxon>
        <taxon>Pseudomonadati</taxon>
        <taxon>Pseudomonadota</taxon>
        <taxon>Alphaproteobacteria</taxon>
        <taxon>Sphingomonadales</taxon>
        <taxon>Sphingosinicellaceae</taxon>
        <taxon>Sphingoaurantiacus</taxon>
    </lineage>
</organism>
<protein>
    <submittedName>
        <fullName evidence="1">Uncharacterized protein</fullName>
    </submittedName>
</protein>
<gene>
    <name evidence="1" type="ORF">ACFOMD_00915</name>
</gene>
<sequence>MPSRVWQPPNSLLTRRQRLVERAYREIELARRAPDREAVIEHCKQAAVFMEELADLIRRHGTPPVESSPASSAAIPVR</sequence>